<keyword evidence="2" id="KW-1133">Transmembrane helix</keyword>
<dbReference type="EMBL" id="KB468168">
    <property type="protein sequence ID" value="PCH45147.1"/>
    <property type="molecule type" value="Genomic_DNA"/>
</dbReference>
<keyword evidence="5" id="KW-1185">Reference proteome</keyword>
<feature type="transmembrane region" description="Helical" evidence="2">
    <location>
        <begin position="231"/>
        <end position="251"/>
    </location>
</feature>
<feature type="compositionally biased region" description="Polar residues" evidence="1">
    <location>
        <begin position="17"/>
        <end position="48"/>
    </location>
</feature>
<feature type="region of interest" description="Disordered" evidence="1">
    <location>
        <begin position="17"/>
        <end position="105"/>
    </location>
</feature>
<feature type="compositionally biased region" description="Polar residues" evidence="1">
    <location>
        <begin position="69"/>
        <end position="105"/>
    </location>
</feature>
<dbReference type="AlphaFoldDB" id="A0A2H3K9S1"/>
<dbReference type="InterPro" id="IPR045338">
    <property type="entry name" value="DUF6535"/>
</dbReference>
<evidence type="ECO:0000256" key="1">
    <source>
        <dbReference type="SAM" id="MobiDB-lite"/>
    </source>
</evidence>
<feature type="domain" description="DUF6535" evidence="3">
    <location>
        <begin position="145"/>
        <end position="252"/>
    </location>
</feature>
<evidence type="ECO:0000313" key="4">
    <source>
        <dbReference type="EMBL" id="PCH45147.1"/>
    </source>
</evidence>
<proteinExistence type="predicted"/>
<dbReference type="Pfam" id="PF20153">
    <property type="entry name" value="DUF6535"/>
    <property type="match status" value="1"/>
</dbReference>
<organism evidence="4 5">
    <name type="scientific">Wolfiporia cocos (strain MD-104)</name>
    <name type="common">Brown rot fungus</name>
    <dbReference type="NCBI Taxonomy" id="742152"/>
    <lineage>
        <taxon>Eukaryota</taxon>
        <taxon>Fungi</taxon>
        <taxon>Dikarya</taxon>
        <taxon>Basidiomycota</taxon>
        <taxon>Agaricomycotina</taxon>
        <taxon>Agaricomycetes</taxon>
        <taxon>Polyporales</taxon>
        <taxon>Phaeolaceae</taxon>
        <taxon>Wolfiporia</taxon>
    </lineage>
</organism>
<keyword evidence="2" id="KW-0812">Transmembrane</keyword>
<dbReference type="Proteomes" id="UP000218811">
    <property type="component" value="Unassembled WGS sequence"/>
</dbReference>
<evidence type="ECO:0000256" key="2">
    <source>
        <dbReference type="SAM" id="Phobius"/>
    </source>
</evidence>
<feature type="transmembrane region" description="Helical" evidence="2">
    <location>
        <begin position="294"/>
        <end position="314"/>
    </location>
</feature>
<reference evidence="4 5" key="1">
    <citation type="journal article" date="2012" name="Science">
        <title>The Paleozoic origin of enzymatic lignin decomposition reconstructed from 31 fungal genomes.</title>
        <authorList>
            <person name="Floudas D."/>
            <person name="Binder M."/>
            <person name="Riley R."/>
            <person name="Barry K."/>
            <person name="Blanchette R.A."/>
            <person name="Henrissat B."/>
            <person name="Martinez A.T."/>
            <person name="Otillar R."/>
            <person name="Spatafora J.W."/>
            <person name="Yadav J.S."/>
            <person name="Aerts A."/>
            <person name="Benoit I."/>
            <person name="Boyd A."/>
            <person name="Carlson A."/>
            <person name="Copeland A."/>
            <person name="Coutinho P.M."/>
            <person name="de Vries R.P."/>
            <person name="Ferreira P."/>
            <person name="Findley K."/>
            <person name="Foster B."/>
            <person name="Gaskell J."/>
            <person name="Glotzer D."/>
            <person name="Gorecki P."/>
            <person name="Heitman J."/>
            <person name="Hesse C."/>
            <person name="Hori C."/>
            <person name="Igarashi K."/>
            <person name="Jurgens J.A."/>
            <person name="Kallen N."/>
            <person name="Kersten P."/>
            <person name="Kohler A."/>
            <person name="Kuees U."/>
            <person name="Kumar T.K.A."/>
            <person name="Kuo A."/>
            <person name="LaButti K."/>
            <person name="Larrondo L.F."/>
            <person name="Lindquist E."/>
            <person name="Ling A."/>
            <person name="Lombard V."/>
            <person name="Lucas S."/>
            <person name="Lundell T."/>
            <person name="Martin R."/>
            <person name="McLaughlin D.J."/>
            <person name="Morgenstern I."/>
            <person name="Morin E."/>
            <person name="Murat C."/>
            <person name="Nagy L.G."/>
            <person name="Nolan M."/>
            <person name="Ohm R.A."/>
            <person name="Patyshakuliyeva A."/>
            <person name="Rokas A."/>
            <person name="Ruiz-Duenas F.J."/>
            <person name="Sabat G."/>
            <person name="Salamov A."/>
            <person name="Samejima M."/>
            <person name="Schmutz J."/>
            <person name="Slot J.C."/>
            <person name="St John F."/>
            <person name="Stenlid J."/>
            <person name="Sun H."/>
            <person name="Sun S."/>
            <person name="Syed K."/>
            <person name="Tsang A."/>
            <person name="Wiebenga A."/>
            <person name="Young D."/>
            <person name="Pisabarro A."/>
            <person name="Eastwood D.C."/>
            <person name="Martin F."/>
            <person name="Cullen D."/>
            <person name="Grigoriev I.V."/>
            <person name="Hibbett D.S."/>
        </authorList>
    </citation>
    <scope>NUCLEOTIDE SEQUENCE [LARGE SCALE GENOMIC DNA]</scope>
    <source>
        <strain evidence="4 5">MD-104</strain>
    </source>
</reference>
<evidence type="ECO:0000259" key="3">
    <source>
        <dbReference type="Pfam" id="PF20153"/>
    </source>
</evidence>
<dbReference type="OrthoDB" id="3219854at2759"/>
<keyword evidence="2" id="KW-0472">Membrane</keyword>
<sequence>MSATPTNPVATTLSLVQRVSSDQAGDPTSNAVDEQARSTPASTTNNPIPLTIVEVPRDDRGNEDPVATETGQLIGSGMPNGTDTISQADNANANTSGNAVSTSPNKRVDKVWKNEHDDVKRRKDGIDNMLVFLDSFRINAGYMNSTQHSFDNSQAAVEFTRPSLTTIIVNTLWFSALVCSLPSASIGIAVRQWLHHHDDEPVGVDPLVSVRIWHVRHEAYMHWHIAGLVDLLPVLLQASLVLFFVGLIILLRSSHPAVGGIIMAQAAALWMVLFLTTIAPSLRRRCPYKSPQALWIVQVIYTLRIPGLFILTILKQFDLPVYLAERVPEIYNAALGGVLVHVERVRRHVHILHCHELINEATERLKERDFVEDFRERLNKAMYTWTDAGITKRWPRNWKVYEEHNLPSEESGIMSLAAADRALMDNEFLEGFYHLIGLLDAIPGTQPDVYQRFIESITDKSTLKKVPAGMAEALDWHSNRFTVNTTVEADPETLRRICESILGLSSRLPKSDADRIYNGHGGIISLALERTAEEQNWDQFRWSLCRFADFADGLVAARIVTAEMLGRWKELAASCDDSRKEDIVQPLERPRALARIPAPRVDFEGPETEMDADAREEGAYRQQASGMGS</sequence>
<evidence type="ECO:0000313" key="5">
    <source>
        <dbReference type="Proteomes" id="UP000218811"/>
    </source>
</evidence>
<accession>A0A2H3K9S1</accession>
<name>A0A2H3K9S1_WOLCO</name>
<gene>
    <name evidence="4" type="ORF">WOLCODRAFT_145352</name>
</gene>
<feature type="region of interest" description="Disordered" evidence="1">
    <location>
        <begin position="595"/>
        <end position="629"/>
    </location>
</feature>
<protein>
    <recommendedName>
        <fullName evidence="3">DUF6535 domain-containing protein</fullName>
    </recommendedName>
</protein>
<feature type="transmembrane region" description="Helical" evidence="2">
    <location>
        <begin position="257"/>
        <end position="282"/>
    </location>
</feature>